<evidence type="ECO:0000256" key="5">
    <source>
        <dbReference type="ARBA" id="ARBA00023136"/>
    </source>
</evidence>
<reference evidence="7" key="2">
    <citation type="submission" date="2020-09" db="EMBL/GenBank/DDBJ databases">
        <authorList>
            <person name="Sun Q."/>
            <person name="Kim S."/>
        </authorList>
    </citation>
    <scope>NUCLEOTIDE SEQUENCE</scope>
    <source>
        <strain evidence="7">KCTC 23732</strain>
    </source>
</reference>
<evidence type="ECO:0000313" key="7">
    <source>
        <dbReference type="EMBL" id="GGW95602.1"/>
    </source>
</evidence>
<keyword evidence="6 7" id="KW-0012">Acyltransferase</keyword>
<proteinExistence type="predicted"/>
<evidence type="ECO:0000256" key="3">
    <source>
        <dbReference type="ARBA" id="ARBA00022519"/>
    </source>
</evidence>
<evidence type="ECO:0000256" key="2">
    <source>
        <dbReference type="ARBA" id="ARBA00022475"/>
    </source>
</evidence>
<gene>
    <name evidence="7" type="ORF">GCM10011450_26620</name>
</gene>
<dbReference type="PANTHER" id="PTHR30606">
    <property type="entry name" value="LIPID A BIOSYNTHESIS LAUROYL ACYLTRANSFERASE"/>
    <property type="match status" value="1"/>
</dbReference>
<dbReference type="PANTHER" id="PTHR30606:SF9">
    <property type="entry name" value="LIPID A BIOSYNTHESIS LAUROYLTRANSFERASE"/>
    <property type="match status" value="1"/>
</dbReference>
<dbReference type="InterPro" id="IPR004960">
    <property type="entry name" value="LipA_acyltrans"/>
</dbReference>
<dbReference type="PIRSF" id="PIRSF026649">
    <property type="entry name" value="MsbB"/>
    <property type="match status" value="1"/>
</dbReference>
<dbReference type="GO" id="GO:0016746">
    <property type="term" value="F:acyltransferase activity"/>
    <property type="evidence" value="ECO:0007669"/>
    <property type="project" value="UniProtKB-KW"/>
</dbReference>
<evidence type="ECO:0000313" key="8">
    <source>
        <dbReference type="Proteomes" id="UP000608345"/>
    </source>
</evidence>
<keyword evidence="4" id="KW-0808">Transferase</keyword>
<keyword evidence="5" id="KW-0472">Membrane</keyword>
<evidence type="ECO:0000256" key="6">
    <source>
        <dbReference type="ARBA" id="ARBA00023315"/>
    </source>
</evidence>
<comment type="subcellular location">
    <subcellularLocation>
        <location evidence="1">Cell inner membrane</location>
    </subcellularLocation>
</comment>
<dbReference type="GO" id="GO:0005886">
    <property type="term" value="C:plasma membrane"/>
    <property type="evidence" value="ECO:0007669"/>
    <property type="project" value="UniProtKB-SubCell"/>
</dbReference>
<organism evidence="7 8">
    <name type="scientific">Advenella faeciporci</name>
    <dbReference type="NCBI Taxonomy" id="797535"/>
    <lineage>
        <taxon>Bacteria</taxon>
        <taxon>Pseudomonadati</taxon>
        <taxon>Pseudomonadota</taxon>
        <taxon>Betaproteobacteria</taxon>
        <taxon>Burkholderiales</taxon>
        <taxon>Alcaligenaceae</taxon>
    </lineage>
</organism>
<keyword evidence="8" id="KW-1185">Reference proteome</keyword>
<comment type="caution">
    <text evidence="7">The sequence shown here is derived from an EMBL/GenBank/DDBJ whole genome shotgun (WGS) entry which is preliminary data.</text>
</comment>
<dbReference type="Proteomes" id="UP000608345">
    <property type="component" value="Unassembled WGS sequence"/>
</dbReference>
<dbReference type="CDD" id="cd07984">
    <property type="entry name" value="LPLAT_LABLAT-like"/>
    <property type="match status" value="1"/>
</dbReference>
<dbReference type="Pfam" id="PF03279">
    <property type="entry name" value="Lip_A_acyltrans"/>
    <property type="match status" value="1"/>
</dbReference>
<dbReference type="GO" id="GO:0009247">
    <property type="term" value="P:glycolipid biosynthetic process"/>
    <property type="evidence" value="ECO:0007669"/>
    <property type="project" value="UniProtKB-ARBA"/>
</dbReference>
<evidence type="ECO:0000256" key="4">
    <source>
        <dbReference type="ARBA" id="ARBA00022679"/>
    </source>
</evidence>
<keyword evidence="3" id="KW-0997">Cell inner membrane</keyword>
<reference evidence="7" key="1">
    <citation type="journal article" date="2014" name="Int. J. Syst. Evol. Microbiol.">
        <title>Complete genome sequence of Corynebacterium casei LMG S-19264T (=DSM 44701T), isolated from a smear-ripened cheese.</title>
        <authorList>
            <consortium name="US DOE Joint Genome Institute (JGI-PGF)"/>
            <person name="Walter F."/>
            <person name="Albersmeier A."/>
            <person name="Kalinowski J."/>
            <person name="Ruckert C."/>
        </authorList>
    </citation>
    <scope>NUCLEOTIDE SEQUENCE</scope>
    <source>
        <strain evidence="7">KCTC 23732</strain>
    </source>
</reference>
<evidence type="ECO:0000256" key="1">
    <source>
        <dbReference type="ARBA" id="ARBA00004533"/>
    </source>
</evidence>
<name>A0A918JQD8_9BURK</name>
<sequence length="300" mass="34773">MSNCMKSTKRKFLDTVFHWFGNTSHKRRQQLGWLLSTLSPLIMKRRAAIVRKNLELCFPEASLEQRQQWQKEHFRVLAQSIVDRGLFWFGSPENILATIHMDGFEHIERLLAEKRPVLMLAPHFVALDAAATRLSMSLKKAATIYTPQHDPDIDDIVREGRGRFNEIHLISRKEGVRGMLRHLKEGTPVYYLPDMDFGRKGSIFVPFFNIPAATLPTTAQIAKSWHAAVVPIVSRWDPTTGHYHVQVLPPLTDFPGEQSIEAATTRINHLLEQWILQAPSQYYWVHRRFKTRPEGEEKIY</sequence>
<keyword evidence="2" id="KW-1003">Cell membrane</keyword>
<accession>A0A918JQD8</accession>
<dbReference type="EMBL" id="BMYS01000026">
    <property type="protein sequence ID" value="GGW95602.1"/>
    <property type="molecule type" value="Genomic_DNA"/>
</dbReference>
<protein>
    <submittedName>
        <fullName evidence="7">Acyltransferase</fullName>
    </submittedName>
</protein>
<dbReference type="AlphaFoldDB" id="A0A918JQD8"/>